<dbReference type="CDD" id="cd00408">
    <property type="entry name" value="DHDPS-like"/>
    <property type="match status" value="1"/>
</dbReference>
<evidence type="ECO:0000256" key="1">
    <source>
        <dbReference type="ARBA" id="ARBA00007592"/>
    </source>
</evidence>
<sequence length="300" mass="32840">MRLLEGVVVAHLTPFDAQGRVDHGALREYMKFLIAKGVHGIFACGTTAEAQILSLEERKKVLETIVSANEGKMTIVAHCGTVNFEDTCELIEHARSLGVDGAGVVTPFYYSYTQEELYHYYASLARKFEDFPLYLYNIPSLTGNNLSASTVARLGQEFPNIVGIKDSSGSFNTISEYILSSSAGFRVIVGCDRLFLSVLIFGAHGSVTGPGGVFPEPFLDVWQAFQKREYAKAQILQRKLIAISKALGEGASLATLKAALAIRGFGGGFMRFPLRTLSFSEVEKLREKLKAVLEETGYSI</sequence>
<organism evidence="5 6">
    <name type="scientific">Thermatribacter velox</name>
    <dbReference type="NCBI Taxonomy" id="3039681"/>
    <lineage>
        <taxon>Bacteria</taxon>
        <taxon>Pseudomonadati</taxon>
        <taxon>Atribacterota</taxon>
        <taxon>Atribacteria</taxon>
        <taxon>Atribacterales</taxon>
        <taxon>Thermatribacteraceae</taxon>
        <taxon>Thermatribacter</taxon>
    </lineage>
</organism>
<name>A0ABZ2Y8P7_9BACT</name>
<dbReference type="GO" id="GO:0008840">
    <property type="term" value="F:4-hydroxy-tetrahydrodipicolinate synthase activity"/>
    <property type="evidence" value="ECO:0007669"/>
    <property type="project" value="UniProtKB-EC"/>
</dbReference>
<dbReference type="GO" id="GO:0047448">
    <property type="term" value="F:5-dehydro-4-deoxyglucarate dehydratase activity"/>
    <property type="evidence" value="ECO:0007669"/>
    <property type="project" value="UniProtKB-EC"/>
</dbReference>
<evidence type="ECO:0000313" key="5">
    <source>
        <dbReference type="EMBL" id="WZL75387.1"/>
    </source>
</evidence>
<keyword evidence="2 4" id="KW-0456">Lyase</keyword>
<dbReference type="GO" id="GO:0008747">
    <property type="term" value="F:N-acetylneuraminate lyase activity"/>
    <property type="evidence" value="ECO:0007669"/>
    <property type="project" value="UniProtKB-EC"/>
</dbReference>
<dbReference type="InterPro" id="IPR002220">
    <property type="entry name" value="DapA-like"/>
</dbReference>
<dbReference type="InterPro" id="IPR013785">
    <property type="entry name" value="Aldolase_TIM"/>
</dbReference>
<dbReference type="EC" id="4.2.1.41" evidence="5"/>
<dbReference type="EC" id="4.1.3.3" evidence="5"/>
<keyword evidence="6" id="KW-1185">Reference proteome</keyword>
<evidence type="ECO:0000256" key="2">
    <source>
        <dbReference type="ARBA" id="ARBA00023239"/>
    </source>
</evidence>
<dbReference type="EC" id="4.3.3.7" evidence="5"/>
<dbReference type="Proteomes" id="UP001461341">
    <property type="component" value="Chromosome"/>
</dbReference>
<dbReference type="PROSITE" id="PS00666">
    <property type="entry name" value="DHDPS_2"/>
    <property type="match status" value="1"/>
</dbReference>
<comment type="similarity">
    <text evidence="1 4">Belongs to the DapA family.</text>
</comment>
<dbReference type="Gene3D" id="3.20.20.70">
    <property type="entry name" value="Aldolase class I"/>
    <property type="match status" value="1"/>
</dbReference>
<dbReference type="PANTHER" id="PTHR12128:SF66">
    <property type="entry name" value="4-HYDROXY-2-OXOGLUTARATE ALDOLASE, MITOCHONDRIAL"/>
    <property type="match status" value="1"/>
</dbReference>
<keyword evidence="3" id="KW-0704">Schiff base</keyword>
<evidence type="ECO:0000256" key="3">
    <source>
        <dbReference type="ARBA" id="ARBA00023270"/>
    </source>
</evidence>
<dbReference type="SUPFAM" id="SSF51569">
    <property type="entry name" value="Aldolase"/>
    <property type="match status" value="1"/>
</dbReference>
<dbReference type="InterPro" id="IPR020625">
    <property type="entry name" value="Schiff_base-form_aldolases_AS"/>
</dbReference>
<dbReference type="SMART" id="SM01130">
    <property type="entry name" value="DHDPS"/>
    <property type="match status" value="1"/>
</dbReference>
<dbReference type="PANTHER" id="PTHR12128">
    <property type="entry name" value="DIHYDRODIPICOLINATE SYNTHASE"/>
    <property type="match status" value="1"/>
</dbReference>
<evidence type="ECO:0000313" key="6">
    <source>
        <dbReference type="Proteomes" id="UP001461341"/>
    </source>
</evidence>
<protein>
    <submittedName>
        <fullName evidence="5">Dihydrodipicolinate synthase family protein</fullName>
        <ecNumber evidence="5">4.1.3.3</ecNumber>
        <ecNumber evidence="5">4.2.1.41</ecNumber>
        <ecNumber evidence="5">4.3.3.7</ecNumber>
    </submittedName>
</protein>
<dbReference type="Pfam" id="PF00701">
    <property type="entry name" value="DHDPS"/>
    <property type="match status" value="1"/>
</dbReference>
<evidence type="ECO:0000256" key="4">
    <source>
        <dbReference type="PIRNR" id="PIRNR001365"/>
    </source>
</evidence>
<gene>
    <name evidence="5" type="ORF">QBE54_07260</name>
</gene>
<dbReference type="EMBL" id="CP121689">
    <property type="protein sequence ID" value="WZL75387.1"/>
    <property type="molecule type" value="Genomic_DNA"/>
</dbReference>
<accession>A0ABZ2Y8P7</accession>
<dbReference type="PIRSF" id="PIRSF001365">
    <property type="entry name" value="DHDPS"/>
    <property type="match status" value="1"/>
</dbReference>
<reference evidence="5 6" key="1">
    <citation type="submission" date="2023-03" db="EMBL/GenBank/DDBJ databases">
        <title>Novel Species.</title>
        <authorList>
            <person name="Ma S."/>
        </authorList>
    </citation>
    <scope>NUCLEOTIDE SEQUENCE [LARGE SCALE GENOMIC DNA]</scope>
    <source>
        <strain evidence="5 6">B11</strain>
    </source>
</reference>
<dbReference type="PRINTS" id="PR00146">
    <property type="entry name" value="DHPICSNTHASE"/>
</dbReference>
<proteinExistence type="inferred from homology"/>
<dbReference type="RefSeq" id="WP_369017534.1">
    <property type="nucleotide sequence ID" value="NZ_CP121689.1"/>
</dbReference>